<organism evidence="1 2">
    <name type="scientific">Eumeta variegata</name>
    <name type="common">Bagworm moth</name>
    <name type="synonym">Eumeta japonica</name>
    <dbReference type="NCBI Taxonomy" id="151549"/>
    <lineage>
        <taxon>Eukaryota</taxon>
        <taxon>Metazoa</taxon>
        <taxon>Ecdysozoa</taxon>
        <taxon>Arthropoda</taxon>
        <taxon>Hexapoda</taxon>
        <taxon>Insecta</taxon>
        <taxon>Pterygota</taxon>
        <taxon>Neoptera</taxon>
        <taxon>Endopterygota</taxon>
        <taxon>Lepidoptera</taxon>
        <taxon>Glossata</taxon>
        <taxon>Ditrysia</taxon>
        <taxon>Tineoidea</taxon>
        <taxon>Psychidae</taxon>
        <taxon>Oiketicinae</taxon>
        <taxon>Eumeta</taxon>
    </lineage>
</organism>
<dbReference type="EMBL" id="BGZK01000653">
    <property type="protein sequence ID" value="GBP54720.1"/>
    <property type="molecule type" value="Genomic_DNA"/>
</dbReference>
<dbReference type="OrthoDB" id="412981at2759"/>
<evidence type="ECO:0000313" key="2">
    <source>
        <dbReference type="Proteomes" id="UP000299102"/>
    </source>
</evidence>
<protein>
    <submittedName>
        <fullName evidence="1">Uncharacterized protein</fullName>
    </submittedName>
</protein>
<comment type="caution">
    <text evidence="1">The sequence shown here is derived from an EMBL/GenBank/DDBJ whole genome shotgun (WGS) entry which is preliminary data.</text>
</comment>
<accession>A0A4C1WV26</accession>
<name>A0A4C1WV26_EUMVA</name>
<keyword evidence="2" id="KW-1185">Reference proteome</keyword>
<dbReference type="Proteomes" id="UP000299102">
    <property type="component" value="Unassembled WGS sequence"/>
</dbReference>
<proteinExistence type="predicted"/>
<evidence type="ECO:0000313" key="1">
    <source>
        <dbReference type="EMBL" id="GBP54720.1"/>
    </source>
</evidence>
<sequence>MRPQQELWLLNFVTYHRDEISAQGMAYRATAVLVRIDIMHKKEEPSSYETLRMISISLLLSRRWVYTPRRDRETLYEDAESQGNEVLVPGTTTHLSTDTRHRTNVFDIVLNHQPWLAHACGGYPQYEYQAMNTQYPHNCRDRVTALVPANHEAAYRLDAAVNKLVDEIKKTQSIVTTLLPISTPRCGDLHIKVRLQQKHRLHKLWPCARCPKLKREFNDFTRDISVVRPGKRQSTGLVKARRARTSFVTSSSKRQHNLYPITNRAEVRY</sequence>
<reference evidence="1 2" key="1">
    <citation type="journal article" date="2019" name="Commun. Biol.">
        <title>The bagworm genome reveals a unique fibroin gene that provides high tensile strength.</title>
        <authorList>
            <person name="Kono N."/>
            <person name="Nakamura H."/>
            <person name="Ohtoshi R."/>
            <person name="Tomita M."/>
            <person name="Numata K."/>
            <person name="Arakawa K."/>
        </authorList>
    </citation>
    <scope>NUCLEOTIDE SEQUENCE [LARGE SCALE GENOMIC DNA]</scope>
</reference>
<gene>
    <name evidence="1" type="ORF">EVAR_42920_1</name>
</gene>
<dbReference type="AlphaFoldDB" id="A0A4C1WV26"/>